<organism evidence="1 2">
    <name type="scientific">Microbacterium bovistercoris</name>
    <dbReference type="NCBI Taxonomy" id="2293570"/>
    <lineage>
        <taxon>Bacteria</taxon>
        <taxon>Bacillati</taxon>
        <taxon>Actinomycetota</taxon>
        <taxon>Actinomycetes</taxon>
        <taxon>Micrococcales</taxon>
        <taxon>Microbacteriaceae</taxon>
        <taxon>Microbacterium</taxon>
    </lineage>
</organism>
<evidence type="ECO:0008006" key="3">
    <source>
        <dbReference type="Google" id="ProtNLM"/>
    </source>
</evidence>
<gene>
    <name evidence="1" type="ORF">DY023_06255</name>
</gene>
<dbReference type="RefSeq" id="WP_116241488.1">
    <property type="nucleotide sequence ID" value="NZ_QUAB01000035.1"/>
</dbReference>
<dbReference type="AlphaFoldDB" id="A0A371NV14"/>
<evidence type="ECO:0000313" key="2">
    <source>
        <dbReference type="Proteomes" id="UP000262172"/>
    </source>
</evidence>
<sequence>MAGAGVIGAFFVLHPITPPTLAASKTITDTPVVLEDSTDEHSVRVTVKHADDIDLLSQAAGVVTSSSCTAGSTISSGTSVHSIDDRPIVLLSLASPLWRDFGLGDSGPDVAALKTELHRLGFTTTSGETFKQRDLKAVRELLKRAGVASQVNAVTVADFMWMPSPTLTIAACRALVGHRVEQDAPIVAADGGASASFAEEPAGLLPGARVLTIDGVEVALSADLSIPSEAIAVILEAPSYSTAKADAEGTAPIELAATVSLVDPVPLASLPPSAILITAGVDGCVGNKWATYAVRIVTSQLGRTVVQFDVEEVPEFVRLEAPASCA</sequence>
<name>A0A371NV14_9MICO</name>
<dbReference type="EMBL" id="QUAB01000035">
    <property type="protein sequence ID" value="REJ06379.1"/>
    <property type="molecule type" value="Genomic_DNA"/>
</dbReference>
<proteinExistence type="predicted"/>
<reference evidence="1 2" key="1">
    <citation type="submission" date="2018-08" db="EMBL/GenBank/DDBJ databases">
        <title>Isolation, diversity and antifungal activity of Actinobacteria from cow dung.</title>
        <authorList>
            <person name="Ling L."/>
        </authorList>
    </citation>
    <scope>NUCLEOTIDE SEQUENCE [LARGE SCALE GENOMIC DNA]</scope>
    <source>
        <strain evidence="1 2">NEAU-LLE</strain>
    </source>
</reference>
<evidence type="ECO:0000313" key="1">
    <source>
        <dbReference type="EMBL" id="REJ06379.1"/>
    </source>
</evidence>
<accession>A0A371NV14</accession>
<keyword evidence="2" id="KW-1185">Reference proteome</keyword>
<dbReference type="Proteomes" id="UP000262172">
    <property type="component" value="Unassembled WGS sequence"/>
</dbReference>
<protein>
    <recommendedName>
        <fullName evidence="3">Peptidoglycan binding-like domain-containing protein</fullName>
    </recommendedName>
</protein>
<comment type="caution">
    <text evidence="1">The sequence shown here is derived from an EMBL/GenBank/DDBJ whole genome shotgun (WGS) entry which is preliminary data.</text>
</comment>